<accession>A0A1F7U714</accession>
<gene>
    <name evidence="1" type="ORF">A3D72_02905</name>
</gene>
<organism evidence="1 2">
    <name type="scientific">Candidatus Uhrbacteria bacterium RIFCSPHIGHO2_02_FULL_57_19</name>
    <dbReference type="NCBI Taxonomy" id="1802391"/>
    <lineage>
        <taxon>Bacteria</taxon>
        <taxon>Candidatus Uhriibacteriota</taxon>
    </lineage>
</organism>
<sequence length="102" mass="11536">MGVTITSIEDARGILQKRKNIPIDEDYIHVILTFVLEIRANLGRNLVEVRLRPESFDRINSAPTVACLAIDALMAGQTPSRKKAYLTFREDGRTVEVKFLHV</sequence>
<dbReference type="EMBL" id="MGDZ01000028">
    <property type="protein sequence ID" value="OGL73537.1"/>
    <property type="molecule type" value="Genomic_DNA"/>
</dbReference>
<reference evidence="1 2" key="1">
    <citation type="journal article" date="2016" name="Nat. Commun.">
        <title>Thousands of microbial genomes shed light on interconnected biogeochemical processes in an aquifer system.</title>
        <authorList>
            <person name="Anantharaman K."/>
            <person name="Brown C.T."/>
            <person name="Hug L.A."/>
            <person name="Sharon I."/>
            <person name="Castelle C.J."/>
            <person name="Probst A.J."/>
            <person name="Thomas B.C."/>
            <person name="Singh A."/>
            <person name="Wilkins M.J."/>
            <person name="Karaoz U."/>
            <person name="Brodie E.L."/>
            <person name="Williams K.H."/>
            <person name="Hubbard S.S."/>
            <person name="Banfield J.F."/>
        </authorList>
    </citation>
    <scope>NUCLEOTIDE SEQUENCE [LARGE SCALE GENOMIC DNA]</scope>
</reference>
<dbReference type="Proteomes" id="UP000176303">
    <property type="component" value="Unassembled WGS sequence"/>
</dbReference>
<name>A0A1F7U714_9BACT</name>
<comment type="caution">
    <text evidence="1">The sequence shown here is derived from an EMBL/GenBank/DDBJ whole genome shotgun (WGS) entry which is preliminary data.</text>
</comment>
<evidence type="ECO:0000313" key="1">
    <source>
        <dbReference type="EMBL" id="OGL73537.1"/>
    </source>
</evidence>
<evidence type="ECO:0000313" key="2">
    <source>
        <dbReference type="Proteomes" id="UP000176303"/>
    </source>
</evidence>
<proteinExistence type="predicted"/>
<protein>
    <submittedName>
        <fullName evidence="1">Uncharacterized protein</fullName>
    </submittedName>
</protein>
<dbReference type="AlphaFoldDB" id="A0A1F7U714"/>